<dbReference type="AlphaFoldDB" id="A0AAI8QHG4"/>
<accession>A0AAI8QHG4</accession>
<reference evidence="1 4" key="2">
    <citation type="journal article" date="2012" name="J. Bacteriol.">
        <title>Complete Genome Sequence of Helicobacter cinaedi Type Strain ATCC BAA-847.</title>
        <authorList>
            <person name="Miyoshi-Akiyama T."/>
            <person name="Takeshita N."/>
            <person name="Ohmagari N."/>
            <person name="Kirikae T."/>
        </authorList>
    </citation>
    <scope>NUCLEOTIDE SEQUENCE [LARGE SCALE GENOMIC DNA]</scope>
    <source>
        <strain evidence="1 4">ATCC BAA-847</strain>
    </source>
</reference>
<dbReference type="Proteomes" id="UP000005755">
    <property type="component" value="Unassembled WGS sequence"/>
</dbReference>
<dbReference type="Proteomes" id="UP000006036">
    <property type="component" value="Chromosome 1"/>
</dbReference>
<dbReference type="EMBL" id="DS990391">
    <property type="protein sequence ID" value="EFR45625.1"/>
    <property type="molecule type" value="Genomic_DNA"/>
</dbReference>
<evidence type="ECO:0000313" key="3">
    <source>
        <dbReference type="Proteomes" id="UP000005755"/>
    </source>
</evidence>
<protein>
    <submittedName>
        <fullName evidence="1">Uncharacterized protein</fullName>
    </submittedName>
</protein>
<keyword evidence="3" id="KW-1185">Reference proteome</keyword>
<organism evidence="1 4">
    <name type="scientific">Helicobacter cinaedi CCUG 18818 = ATCC BAA-847</name>
    <dbReference type="NCBI Taxonomy" id="537971"/>
    <lineage>
        <taxon>Bacteria</taxon>
        <taxon>Pseudomonadati</taxon>
        <taxon>Campylobacterota</taxon>
        <taxon>Epsilonproteobacteria</taxon>
        <taxon>Campylobacterales</taxon>
        <taxon>Helicobacteraceae</taxon>
        <taxon>Helicobacter</taxon>
    </lineage>
</organism>
<evidence type="ECO:0000313" key="1">
    <source>
        <dbReference type="EMBL" id="BAM32997.1"/>
    </source>
</evidence>
<reference evidence="3" key="4">
    <citation type="journal article" date="2014" name="Genome Announc.">
        <title>Draft genome sequences of six enterohepatic helicobacter species isolated from humans and one from rhesus macaques.</title>
        <authorList>
            <person name="Shen Z."/>
            <person name="Sheh A."/>
            <person name="Young S.K."/>
            <person name="Abouelliel A."/>
            <person name="Ward D.V."/>
            <person name="Earl A.M."/>
            <person name="Fox J.G."/>
        </authorList>
    </citation>
    <scope>NUCLEOTIDE SEQUENCE [LARGE SCALE GENOMIC DNA]</scope>
    <source>
        <strain evidence="3">CCUG 18818</strain>
    </source>
</reference>
<evidence type="ECO:0000313" key="2">
    <source>
        <dbReference type="EMBL" id="EFR45625.1"/>
    </source>
</evidence>
<dbReference type="EMBL" id="AP012492">
    <property type="protein sequence ID" value="BAM32997.1"/>
    <property type="molecule type" value="Genomic_DNA"/>
</dbReference>
<reference evidence="2" key="1">
    <citation type="submission" date="2008-08" db="EMBL/GenBank/DDBJ databases">
        <title>Annotation of Helicobacter cinaedi strain CCUG 18818.</title>
        <authorList>
            <consortium name="The Broad Institute Genome Sequencing Platform"/>
            <person name="Fox J.G."/>
            <person name="Shen Z."/>
            <person name="Charoenlap N."/>
            <person name="Schauer D.B."/>
            <person name="Ward D."/>
            <person name="Mehta T."/>
            <person name="Young S."/>
            <person name="Jaffe D."/>
            <person name="Gnerre S."/>
            <person name="Berlin A."/>
            <person name="Heiman D."/>
            <person name="Hepburn T."/>
            <person name="Shea T."/>
            <person name="Sykes S."/>
            <person name="Alvarado L."/>
            <person name="Kodira C."/>
            <person name="Borodovsky M."/>
            <person name="Lander E."/>
            <person name="Galagan J."/>
            <person name="Nusbaum C."/>
            <person name="Birren B."/>
        </authorList>
    </citation>
    <scope>NUCLEOTIDE SEQUENCE</scope>
    <source>
        <strain evidence="2">CCUG 18818</strain>
    </source>
</reference>
<name>A0AAI8QHG4_9HELI</name>
<dbReference type="KEGG" id="hcb:HCBAA847_1777"/>
<gene>
    <name evidence="1" type="ORF">HCBAA847_1777</name>
    <name evidence="2" type="ORF">HCCG_00171</name>
</gene>
<proteinExistence type="predicted"/>
<reference evidence="1" key="3">
    <citation type="submission" date="2012-07" db="EMBL/GenBank/DDBJ databases">
        <authorList>
            <person name="Akiyama T."/>
            <person name="Takeshita N."/>
            <person name="Ohmagari N."/>
            <person name="Kirikae T."/>
        </authorList>
    </citation>
    <scope>NUCLEOTIDE SEQUENCE</scope>
    <source>
        <strain evidence="1">ATCC BAA-847</strain>
    </source>
</reference>
<evidence type="ECO:0000313" key="4">
    <source>
        <dbReference type="Proteomes" id="UP000006036"/>
    </source>
</evidence>
<sequence length="44" mass="5204">MNLKQANNDIFKENSKYFRNALVLNSYDTITEDFNHIGFDVSYI</sequence>